<gene>
    <name evidence="2" type="ORF">WICPIJ_009394</name>
</gene>
<reference evidence="2" key="1">
    <citation type="journal article" date="2021" name="Open Biol.">
        <title>Shared evolutionary footprints suggest mitochondrial oxidative damage underlies multiple complex I losses in fungi.</title>
        <authorList>
            <person name="Schikora-Tamarit M.A."/>
            <person name="Marcet-Houben M."/>
            <person name="Nosek J."/>
            <person name="Gabaldon T."/>
        </authorList>
    </citation>
    <scope>NUCLEOTIDE SEQUENCE</scope>
    <source>
        <strain evidence="2">CBS2887</strain>
    </source>
</reference>
<feature type="compositionally biased region" description="Polar residues" evidence="1">
    <location>
        <begin position="171"/>
        <end position="181"/>
    </location>
</feature>
<evidence type="ECO:0000313" key="2">
    <source>
        <dbReference type="EMBL" id="KAH3674949.1"/>
    </source>
</evidence>
<dbReference type="EMBL" id="JAEUBG010005439">
    <property type="protein sequence ID" value="KAH3674949.1"/>
    <property type="molecule type" value="Genomic_DNA"/>
</dbReference>
<dbReference type="AlphaFoldDB" id="A0A9P8PP43"/>
<organism evidence="2 3">
    <name type="scientific">Wickerhamomyces pijperi</name>
    <name type="common">Yeast</name>
    <name type="synonym">Pichia pijperi</name>
    <dbReference type="NCBI Taxonomy" id="599730"/>
    <lineage>
        <taxon>Eukaryota</taxon>
        <taxon>Fungi</taxon>
        <taxon>Dikarya</taxon>
        <taxon>Ascomycota</taxon>
        <taxon>Saccharomycotina</taxon>
        <taxon>Saccharomycetes</taxon>
        <taxon>Phaffomycetales</taxon>
        <taxon>Wickerhamomycetaceae</taxon>
        <taxon>Wickerhamomyces</taxon>
    </lineage>
</organism>
<dbReference type="Proteomes" id="UP000774326">
    <property type="component" value="Unassembled WGS sequence"/>
</dbReference>
<comment type="caution">
    <text evidence="2">The sequence shown here is derived from an EMBL/GenBank/DDBJ whole genome shotgun (WGS) entry which is preliminary data.</text>
</comment>
<name>A0A9P8PP43_WICPI</name>
<sequence length="181" mass="20952">MNPNIKDNPSNKNTVTSAHITFPDVQEDNFEQLVGVMDRHHVPVTVEMVSQSHRGERRRNIENHKTNQPTGQELWVVGENQHRHVLIGTPNGSQGQIVGQPRNNPAGLTESHREVHVIDRRHSGDQGCTEQITKMVEKQTLQDVMQWLEMWDEDLMHVNQEVEKEERHKNQVNQTNLQRSQ</sequence>
<proteinExistence type="predicted"/>
<keyword evidence="3" id="KW-1185">Reference proteome</keyword>
<evidence type="ECO:0000256" key="1">
    <source>
        <dbReference type="SAM" id="MobiDB-lite"/>
    </source>
</evidence>
<feature type="region of interest" description="Disordered" evidence="1">
    <location>
        <begin position="162"/>
        <end position="181"/>
    </location>
</feature>
<evidence type="ECO:0000313" key="3">
    <source>
        <dbReference type="Proteomes" id="UP000774326"/>
    </source>
</evidence>
<reference evidence="2" key="2">
    <citation type="submission" date="2021-01" db="EMBL/GenBank/DDBJ databases">
        <authorList>
            <person name="Schikora-Tamarit M.A."/>
        </authorList>
    </citation>
    <scope>NUCLEOTIDE SEQUENCE</scope>
    <source>
        <strain evidence="2">CBS2887</strain>
    </source>
</reference>
<accession>A0A9P8PP43</accession>
<protein>
    <submittedName>
        <fullName evidence="2">Uncharacterized protein</fullName>
    </submittedName>
</protein>